<dbReference type="SUPFAM" id="SSF50199">
    <property type="entry name" value="Staphylococcal nuclease"/>
    <property type="match status" value="1"/>
</dbReference>
<gene>
    <name evidence="2" type="ORF">EV668_2770</name>
</gene>
<dbReference type="Gene3D" id="2.40.50.90">
    <property type="match status" value="1"/>
</dbReference>
<evidence type="ECO:0000313" key="2">
    <source>
        <dbReference type="EMBL" id="TDR89934.1"/>
    </source>
</evidence>
<comment type="caution">
    <text evidence="2">The sequence shown here is derived from an EMBL/GenBank/DDBJ whole genome shotgun (WGS) entry which is preliminary data.</text>
</comment>
<dbReference type="PANTHER" id="PTHR12302:SF26">
    <property type="entry name" value="BLR1266 PROTEIN"/>
    <property type="match status" value="1"/>
</dbReference>
<proteinExistence type="predicted"/>
<dbReference type="Pfam" id="PF00565">
    <property type="entry name" value="SNase"/>
    <property type="match status" value="1"/>
</dbReference>
<sequence>MRVRRTIGWMDAVTALTIVGLLFGLASVLRGERLEGSPVVIDGDTLLVAGRRIRLKGMDAPELRQTCERDRARYPCGEEARMALRALISGRPVACLGGSRDRFERLLATCSVGDIDLGAEMVRRGLAVAYGAYDAEERAAREARVGLWAGTFERPADWRRRHEPRSPSA</sequence>
<dbReference type="InterPro" id="IPR035437">
    <property type="entry name" value="SNase_OB-fold_sf"/>
</dbReference>
<evidence type="ECO:0000259" key="1">
    <source>
        <dbReference type="PROSITE" id="PS50830"/>
    </source>
</evidence>
<keyword evidence="2" id="KW-0540">Nuclease</keyword>
<protein>
    <submittedName>
        <fullName evidence="2">Endonuclease YncB(Thermonuclease family)</fullName>
    </submittedName>
</protein>
<dbReference type="Proteomes" id="UP000295122">
    <property type="component" value="Unassembled WGS sequence"/>
</dbReference>
<dbReference type="EMBL" id="SNZR01000013">
    <property type="protein sequence ID" value="TDR89934.1"/>
    <property type="molecule type" value="Genomic_DNA"/>
</dbReference>
<dbReference type="AlphaFoldDB" id="A0A4R7BVR2"/>
<dbReference type="GO" id="GO:0004519">
    <property type="term" value="F:endonuclease activity"/>
    <property type="evidence" value="ECO:0007669"/>
    <property type="project" value="UniProtKB-KW"/>
</dbReference>
<reference evidence="2 3" key="1">
    <citation type="submission" date="2019-03" db="EMBL/GenBank/DDBJ databases">
        <title>Genomic Encyclopedia of Type Strains, Phase IV (KMG-IV): sequencing the most valuable type-strain genomes for metagenomic binning, comparative biology and taxonomic classification.</title>
        <authorList>
            <person name="Goeker M."/>
        </authorList>
    </citation>
    <scope>NUCLEOTIDE SEQUENCE [LARGE SCALE GENOMIC DNA]</scope>
    <source>
        <strain evidence="2 3">DSM 25903</strain>
    </source>
</reference>
<evidence type="ECO:0000313" key="3">
    <source>
        <dbReference type="Proteomes" id="UP000295122"/>
    </source>
</evidence>
<dbReference type="SMART" id="SM00318">
    <property type="entry name" value="SNc"/>
    <property type="match status" value="1"/>
</dbReference>
<feature type="domain" description="TNase-like" evidence="1">
    <location>
        <begin position="40"/>
        <end position="150"/>
    </location>
</feature>
<keyword evidence="2" id="KW-0255">Endonuclease</keyword>
<dbReference type="PANTHER" id="PTHR12302">
    <property type="entry name" value="EBNA2 BINDING PROTEIN P100"/>
    <property type="match status" value="1"/>
</dbReference>
<keyword evidence="3" id="KW-1185">Reference proteome</keyword>
<name>A0A4R7BVR2_9HYPH</name>
<dbReference type="PROSITE" id="PS50830">
    <property type="entry name" value="TNASE_3"/>
    <property type="match status" value="1"/>
</dbReference>
<keyword evidence="2" id="KW-0378">Hydrolase</keyword>
<organism evidence="2 3">
    <name type="scientific">Enterovirga rhinocerotis</name>
    <dbReference type="NCBI Taxonomy" id="1339210"/>
    <lineage>
        <taxon>Bacteria</taxon>
        <taxon>Pseudomonadati</taxon>
        <taxon>Pseudomonadota</taxon>
        <taxon>Alphaproteobacteria</taxon>
        <taxon>Hyphomicrobiales</taxon>
        <taxon>Methylobacteriaceae</taxon>
        <taxon>Enterovirga</taxon>
    </lineage>
</organism>
<accession>A0A4R7BVR2</accession>
<dbReference type="InterPro" id="IPR016071">
    <property type="entry name" value="Staphylococal_nuclease_OB-fold"/>
</dbReference>